<reference evidence="1" key="2">
    <citation type="submission" date="2020-10" db="EMBL/GenBank/DDBJ databases">
        <authorList>
            <person name="Cooper E.A."/>
            <person name="Brenton Z.W."/>
            <person name="Flinn B.S."/>
            <person name="Jenkins J."/>
            <person name="Shu S."/>
            <person name="Flowers D."/>
            <person name="Luo F."/>
            <person name="Wang Y."/>
            <person name="Xia P."/>
            <person name="Barry K."/>
            <person name="Daum C."/>
            <person name="Lipzen A."/>
            <person name="Yoshinaga Y."/>
            <person name="Schmutz J."/>
            <person name="Saski C."/>
            <person name="Vermerris W."/>
            <person name="Kresovich S."/>
        </authorList>
    </citation>
    <scope>NUCLEOTIDE SEQUENCE</scope>
</reference>
<name>A0A921R6J0_SORBI</name>
<accession>A0A921R6J0</accession>
<comment type="caution">
    <text evidence="1">The sequence shown here is derived from an EMBL/GenBank/DDBJ whole genome shotgun (WGS) entry which is preliminary data.</text>
</comment>
<reference evidence="1" key="1">
    <citation type="journal article" date="2019" name="BMC Genomics">
        <title>A new reference genome for Sorghum bicolor reveals high levels of sequence similarity between sweet and grain genotypes: implications for the genetics of sugar metabolism.</title>
        <authorList>
            <person name="Cooper E.A."/>
            <person name="Brenton Z.W."/>
            <person name="Flinn B.S."/>
            <person name="Jenkins J."/>
            <person name="Shu S."/>
            <person name="Flowers D."/>
            <person name="Luo F."/>
            <person name="Wang Y."/>
            <person name="Xia P."/>
            <person name="Barry K."/>
            <person name="Daum C."/>
            <person name="Lipzen A."/>
            <person name="Yoshinaga Y."/>
            <person name="Schmutz J."/>
            <person name="Saski C."/>
            <person name="Vermerris W."/>
            <person name="Kresovich S."/>
        </authorList>
    </citation>
    <scope>NUCLEOTIDE SEQUENCE</scope>
</reference>
<dbReference type="AlphaFoldDB" id="A0A921R6J0"/>
<protein>
    <submittedName>
        <fullName evidence="1">Uncharacterized protein</fullName>
    </submittedName>
</protein>
<sequence length="72" mass="8256">MNSFSTSSGFFCQRCSVTSSGILSTMFCRSCHTTACSRRIVRARLCIFVYIMTTKASIEESWSFFFFCYLIV</sequence>
<gene>
    <name evidence="1" type="ORF">BDA96_04G301800</name>
</gene>
<dbReference type="Proteomes" id="UP000807115">
    <property type="component" value="Chromosome 4"/>
</dbReference>
<evidence type="ECO:0000313" key="1">
    <source>
        <dbReference type="EMBL" id="KAG0534698.1"/>
    </source>
</evidence>
<dbReference type="EMBL" id="CM027683">
    <property type="protein sequence ID" value="KAG0534698.1"/>
    <property type="molecule type" value="Genomic_DNA"/>
</dbReference>
<evidence type="ECO:0000313" key="2">
    <source>
        <dbReference type="Proteomes" id="UP000807115"/>
    </source>
</evidence>
<organism evidence="1 2">
    <name type="scientific">Sorghum bicolor</name>
    <name type="common">Sorghum</name>
    <name type="synonym">Sorghum vulgare</name>
    <dbReference type="NCBI Taxonomy" id="4558"/>
    <lineage>
        <taxon>Eukaryota</taxon>
        <taxon>Viridiplantae</taxon>
        <taxon>Streptophyta</taxon>
        <taxon>Embryophyta</taxon>
        <taxon>Tracheophyta</taxon>
        <taxon>Spermatophyta</taxon>
        <taxon>Magnoliopsida</taxon>
        <taxon>Liliopsida</taxon>
        <taxon>Poales</taxon>
        <taxon>Poaceae</taxon>
        <taxon>PACMAD clade</taxon>
        <taxon>Panicoideae</taxon>
        <taxon>Andropogonodae</taxon>
        <taxon>Andropogoneae</taxon>
        <taxon>Sorghinae</taxon>
        <taxon>Sorghum</taxon>
    </lineage>
</organism>
<proteinExistence type="predicted"/>